<comment type="similarity">
    <text evidence="1 2">Belongs to the UPF0102 family.</text>
</comment>
<gene>
    <name evidence="3" type="ORF">H8704_03740</name>
</gene>
<proteinExistence type="inferred from homology"/>
<dbReference type="Pfam" id="PF02021">
    <property type="entry name" value="UPF0102"/>
    <property type="match status" value="1"/>
</dbReference>
<evidence type="ECO:0000256" key="1">
    <source>
        <dbReference type="ARBA" id="ARBA00006738"/>
    </source>
</evidence>
<dbReference type="NCBIfam" id="NF009150">
    <property type="entry name" value="PRK12497.1-3"/>
    <property type="match status" value="1"/>
</dbReference>
<dbReference type="HAMAP" id="MF_00048">
    <property type="entry name" value="UPF0102"/>
    <property type="match status" value="1"/>
</dbReference>
<name>A0ABR7MZE0_9FIRM</name>
<dbReference type="PANTHER" id="PTHR34039:SF1">
    <property type="entry name" value="UPF0102 PROTEIN YRAN"/>
    <property type="match status" value="1"/>
</dbReference>
<sequence length="120" mass="13715">MHNRREIGSFYENIAAKYLEKHGYTILERNYHAGRHGEIDIIAEDAAGMLVICECRYRGKGGYGNALESVNTAKQRQICRTTLYYYKKRGFGMDHACRFDVIAVSGDGTLKHIENAFDFI</sequence>
<evidence type="ECO:0000313" key="4">
    <source>
        <dbReference type="Proteomes" id="UP000606193"/>
    </source>
</evidence>
<evidence type="ECO:0000256" key="2">
    <source>
        <dbReference type="HAMAP-Rule" id="MF_00048"/>
    </source>
</evidence>
<dbReference type="RefSeq" id="WP_182439610.1">
    <property type="nucleotide sequence ID" value="NZ_JACRSX010000003.1"/>
</dbReference>
<comment type="caution">
    <text evidence="3">The sequence shown here is derived from an EMBL/GenBank/DDBJ whole genome shotgun (WGS) entry which is preliminary data.</text>
</comment>
<dbReference type="PANTHER" id="PTHR34039">
    <property type="entry name" value="UPF0102 PROTEIN YRAN"/>
    <property type="match status" value="1"/>
</dbReference>
<keyword evidence="4" id="KW-1185">Reference proteome</keyword>
<organism evidence="3 4">
    <name type="scientific">Jutongia huaianensis</name>
    <dbReference type="NCBI Taxonomy" id="2763668"/>
    <lineage>
        <taxon>Bacteria</taxon>
        <taxon>Bacillati</taxon>
        <taxon>Bacillota</taxon>
        <taxon>Clostridia</taxon>
        <taxon>Lachnospirales</taxon>
        <taxon>Lachnospiraceae</taxon>
        <taxon>Jutongia</taxon>
    </lineage>
</organism>
<dbReference type="SUPFAM" id="SSF52980">
    <property type="entry name" value="Restriction endonuclease-like"/>
    <property type="match status" value="1"/>
</dbReference>
<dbReference type="Gene3D" id="3.40.1350.10">
    <property type="match status" value="1"/>
</dbReference>
<dbReference type="InterPro" id="IPR011335">
    <property type="entry name" value="Restrct_endonuc-II-like"/>
</dbReference>
<dbReference type="Proteomes" id="UP000606193">
    <property type="component" value="Unassembled WGS sequence"/>
</dbReference>
<accession>A0ABR7MZE0</accession>
<evidence type="ECO:0000313" key="3">
    <source>
        <dbReference type="EMBL" id="MBC8561747.1"/>
    </source>
</evidence>
<dbReference type="CDD" id="cd20736">
    <property type="entry name" value="PoNe_Nuclease"/>
    <property type="match status" value="1"/>
</dbReference>
<protein>
    <recommendedName>
        <fullName evidence="2">UPF0102 protein H8704_03740</fullName>
    </recommendedName>
</protein>
<dbReference type="NCBIfam" id="TIGR00252">
    <property type="entry name" value="YraN family protein"/>
    <property type="match status" value="1"/>
</dbReference>
<dbReference type="InterPro" id="IPR011856">
    <property type="entry name" value="tRNA_endonuc-like_dom_sf"/>
</dbReference>
<dbReference type="EMBL" id="JACRSX010000003">
    <property type="protein sequence ID" value="MBC8561747.1"/>
    <property type="molecule type" value="Genomic_DNA"/>
</dbReference>
<dbReference type="InterPro" id="IPR003509">
    <property type="entry name" value="UPF0102_YraN-like"/>
</dbReference>
<reference evidence="3 4" key="1">
    <citation type="submission" date="2020-08" db="EMBL/GenBank/DDBJ databases">
        <title>Genome public.</title>
        <authorList>
            <person name="Liu C."/>
            <person name="Sun Q."/>
        </authorList>
    </citation>
    <scope>NUCLEOTIDE SEQUENCE [LARGE SCALE GENOMIC DNA]</scope>
    <source>
        <strain evidence="3 4">NSJ-37</strain>
    </source>
</reference>